<organism evidence="1 2">
    <name type="scientific">Brachionus plicatilis</name>
    <name type="common">Marine rotifer</name>
    <name type="synonym">Brachionus muelleri</name>
    <dbReference type="NCBI Taxonomy" id="10195"/>
    <lineage>
        <taxon>Eukaryota</taxon>
        <taxon>Metazoa</taxon>
        <taxon>Spiralia</taxon>
        <taxon>Gnathifera</taxon>
        <taxon>Rotifera</taxon>
        <taxon>Eurotatoria</taxon>
        <taxon>Monogononta</taxon>
        <taxon>Pseudotrocha</taxon>
        <taxon>Ploima</taxon>
        <taxon>Brachionidae</taxon>
        <taxon>Brachionus</taxon>
    </lineage>
</organism>
<gene>
    <name evidence="1" type="ORF">BpHYR1_027397</name>
</gene>
<dbReference type="Proteomes" id="UP000276133">
    <property type="component" value="Unassembled WGS sequence"/>
</dbReference>
<dbReference type="AlphaFoldDB" id="A0A3M7PHN6"/>
<comment type="caution">
    <text evidence="1">The sequence shown here is derived from an EMBL/GenBank/DDBJ whole genome shotgun (WGS) entry which is preliminary data.</text>
</comment>
<name>A0A3M7PHN6_BRAPC</name>
<dbReference type="EMBL" id="REGN01010687">
    <property type="protein sequence ID" value="RMZ98579.1"/>
    <property type="molecule type" value="Genomic_DNA"/>
</dbReference>
<dbReference type="InterPro" id="IPR036322">
    <property type="entry name" value="WD40_repeat_dom_sf"/>
</dbReference>
<protein>
    <submittedName>
        <fullName evidence="1">WD repeat-containing 93-like isoform X5</fullName>
    </submittedName>
</protein>
<evidence type="ECO:0000313" key="2">
    <source>
        <dbReference type="Proteomes" id="UP000276133"/>
    </source>
</evidence>
<dbReference type="OrthoDB" id="547231at2759"/>
<feature type="non-terminal residue" evidence="1">
    <location>
        <position position="1"/>
    </location>
</feature>
<keyword evidence="2" id="KW-1185">Reference proteome</keyword>
<reference evidence="1 2" key="1">
    <citation type="journal article" date="2018" name="Sci. Rep.">
        <title>Genomic signatures of local adaptation to the degree of environmental predictability in rotifers.</title>
        <authorList>
            <person name="Franch-Gras L."/>
            <person name="Hahn C."/>
            <person name="Garcia-Roger E.M."/>
            <person name="Carmona M.J."/>
            <person name="Serra M."/>
            <person name="Gomez A."/>
        </authorList>
    </citation>
    <scope>NUCLEOTIDE SEQUENCE [LARGE SCALE GENOMIC DNA]</scope>
    <source>
        <strain evidence="1">HYR1</strain>
    </source>
</reference>
<proteinExistence type="predicted"/>
<sequence>TADFIFLPANKLIWAANNDGSDNVTSIAVCWNHSSQIYLYPLGKVSKELESKFECVLPFSSQISQIEMTKCSNLLAVSLKDNNIVVFDLHMGIERTCVHLPDSEIIRQIFFMPKNAPSSSFLIENSTLLKVESELICLTSVGNLYGIDCTLNSGNKLRHLFSPQ</sequence>
<evidence type="ECO:0000313" key="1">
    <source>
        <dbReference type="EMBL" id="RMZ98579.1"/>
    </source>
</evidence>
<accession>A0A3M7PHN6</accession>
<dbReference type="SUPFAM" id="SSF50978">
    <property type="entry name" value="WD40 repeat-like"/>
    <property type="match status" value="1"/>
</dbReference>